<name>A0A4Z2FVM5_9TELE</name>
<dbReference type="EMBL" id="SRLO01000905">
    <property type="protein sequence ID" value="TNN44382.1"/>
    <property type="molecule type" value="Genomic_DNA"/>
</dbReference>
<dbReference type="AlphaFoldDB" id="A0A4Z2FVM5"/>
<proteinExistence type="predicted"/>
<sequence length="258" mass="28787">MRFKGVCHQLKQRRARRTKPHLLREKQFAAFTQAGAYIRQEGGTRWNTSRPWLRFVLVPEQEELSWNKRDLCKDRVCSSGHIPQLTRTVTNQKHKCCKGPLVLYEVTPCDSKDSSHSSTSTRLPARTASHSTASHSTARWTVGERRREAVGERERLSDALQPEESHEVTLQGLMPGPLLCKACAVPTYIIRPDAHVEMIRQPAVQSAGGGAVTQLIINELMRHLLSHSLWLGTPPGVSSPSAASVGRDLSPLITLTMM</sequence>
<feature type="region of interest" description="Disordered" evidence="1">
    <location>
        <begin position="109"/>
        <end position="163"/>
    </location>
</feature>
<protein>
    <submittedName>
        <fullName evidence="2">Uncharacterized protein</fullName>
    </submittedName>
</protein>
<reference evidence="2 3" key="1">
    <citation type="submission" date="2019-03" db="EMBL/GenBank/DDBJ databases">
        <title>First draft genome of Liparis tanakae, snailfish: a comprehensive survey of snailfish specific genes.</title>
        <authorList>
            <person name="Kim W."/>
            <person name="Song I."/>
            <person name="Jeong J.-H."/>
            <person name="Kim D."/>
            <person name="Kim S."/>
            <person name="Ryu S."/>
            <person name="Song J.Y."/>
            <person name="Lee S.K."/>
        </authorList>
    </citation>
    <scope>NUCLEOTIDE SEQUENCE [LARGE SCALE GENOMIC DNA]</scope>
    <source>
        <tissue evidence="2">Muscle</tissue>
    </source>
</reference>
<organism evidence="2 3">
    <name type="scientific">Liparis tanakae</name>
    <name type="common">Tanaka's snailfish</name>
    <dbReference type="NCBI Taxonomy" id="230148"/>
    <lineage>
        <taxon>Eukaryota</taxon>
        <taxon>Metazoa</taxon>
        <taxon>Chordata</taxon>
        <taxon>Craniata</taxon>
        <taxon>Vertebrata</taxon>
        <taxon>Euteleostomi</taxon>
        <taxon>Actinopterygii</taxon>
        <taxon>Neopterygii</taxon>
        <taxon>Teleostei</taxon>
        <taxon>Neoteleostei</taxon>
        <taxon>Acanthomorphata</taxon>
        <taxon>Eupercaria</taxon>
        <taxon>Perciformes</taxon>
        <taxon>Cottioidei</taxon>
        <taxon>Cottales</taxon>
        <taxon>Liparidae</taxon>
        <taxon>Liparis</taxon>
    </lineage>
</organism>
<accession>A0A4Z2FVM5</accession>
<evidence type="ECO:0000313" key="2">
    <source>
        <dbReference type="EMBL" id="TNN44382.1"/>
    </source>
</evidence>
<evidence type="ECO:0000256" key="1">
    <source>
        <dbReference type="SAM" id="MobiDB-lite"/>
    </source>
</evidence>
<feature type="compositionally biased region" description="Low complexity" evidence="1">
    <location>
        <begin position="116"/>
        <end position="141"/>
    </location>
</feature>
<feature type="compositionally biased region" description="Basic and acidic residues" evidence="1">
    <location>
        <begin position="142"/>
        <end position="163"/>
    </location>
</feature>
<comment type="caution">
    <text evidence="2">The sequence shown here is derived from an EMBL/GenBank/DDBJ whole genome shotgun (WGS) entry which is preliminary data.</text>
</comment>
<gene>
    <name evidence="2" type="ORF">EYF80_045409</name>
</gene>
<dbReference type="Proteomes" id="UP000314294">
    <property type="component" value="Unassembled WGS sequence"/>
</dbReference>
<evidence type="ECO:0000313" key="3">
    <source>
        <dbReference type="Proteomes" id="UP000314294"/>
    </source>
</evidence>
<keyword evidence="3" id="KW-1185">Reference proteome</keyword>